<evidence type="ECO:0000313" key="2">
    <source>
        <dbReference type="EMBL" id="SPJ90367.1"/>
    </source>
</evidence>
<name>A0AAE8SPZ9_9HYPO</name>
<keyword evidence="3" id="KW-1185">Reference proteome</keyword>
<dbReference type="Pfam" id="PF24809">
    <property type="entry name" value="DUF7708"/>
    <property type="match status" value="1"/>
</dbReference>
<reference evidence="2" key="1">
    <citation type="submission" date="2018-03" db="EMBL/GenBank/DDBJ databases">
        <authorList>
            <person name="Guldener U."/>
        </authorList>
    </citation>
    <scope>NUCLEOTIDE SEQUENCE</scope>
</reference>
<protein>
    <recommendedName>
        <fullName evidence="1">DUF7708 domain-containing protein</fullName>
    </recommendedName>
</protein>
<dbReference type="Proteomes" id="UP001187734">
    <property type="component" value="Unassembled WGS sequence"/>
</dbReference>
<evidence type="ECO:0000259" key="1">
    <source>
        <dbReference type="Pfam" id="PF24809"/>
    </source>
</evidence>
<dbReference type="InterPro" id="IPR056125">
    <property type="entry name" value="DUF7708"/>
</dbReference>
<dbReference type="AlphaFoldDB" id="A0AAE8SPZ9"/>
<organism evidence="2 3">
    <name type="scientific">Fusarium torulosum</name>
    <dbReference type="NCBI Taxonomy" id="33205"/>
    <lineage>
        <taxon>Eukaryota</taxon>
        <taxon>Fungi</taxon>
        <taxon>Dikarya</taxon>
        <taxon>Ascomycota</taxon>
        <taxon>Pezizomycotina</taxon>
        <taxon>Sordariomycetes</taxon>
        <taxon>Hypocreomycetidae</taxon>
        <taxon>Hypocreales</taxon>
        <taxon>Nectriaceae</taxon>
        <taxon>Fusarium</taxon>
    </lineage>
</organism>
<accession>A0AAE8SPZ9</accession>
<feature type="domain" description="DUF7708" evidence="1">
    <location>
        <begin position="141"/>
        <end position="251"/>
    </location>
</feature>
<evidence type="ECO:0000313" key="3">
    <source>
        <dbReference type="Proteomes" id="UP001187734"/>
    </source>
</evidence>
<proteinExistence type="predicted"/>
<sequence length="315" mass="36173">MNRDAQVGPSGTIIRRFSDDISQSSPAEPLTRSLAAKVAIDRNRERLGSLHHEWDQLLSKGQDLVHDLVPDEEAVLIDQSRRLHAAWSKFRRDLPKDQQVQIEGRDLPDINYLVATVKKASETWQSDREGSKLGKLKSKFHSLCETCQDHSSLLSIIPKDDKYVTLLTGSLSAIAQATINHQNLAEGVADTLDDLSHDIDFWNRQMREHGNIPSLRKYIQELYVVVFEFFTEIFNKWSKSGWKRVLTSFDNGAFNEIFTTKKDRLSAIERRMERYVNLEFRHRTTLHLEKINSTITDYSSANLSNSYSSSDSRSF</sequence>
<gene>
    <name evidence="2" type="ORF">FTOL_13248</name>
</gene>
<dbReference type="EMBL" id="ONZP01000744">
    <property type="protein sequence ID" value="SPJ90367.1"/>
    <property type="molecule type" value="Genomic_DNA"/>
</dbReference>
<comment type="caution">
    <text evidence="2">The sequence shown here is derived from an EMBL/GenBank/DDBJ whole genome shotgun (WGS) entry which is preliminary data.</text>
</comment>